<feature type="compositionally biased region" description="Basic residues" evidence="1">
    <location>
        <begin position="56"/>
        <end position="72"/>
    </location>
</feature>
<evidence type="ECO:0000313" key="3">
    <source>
        <dbReference type="Proteomes" id="UP001139263"/>
    </source>
</evidence>
<dbReference type="Proteomes" id="UP001139263">
    <property type="component" value="Unassembled WGS sequence"/>
</dbReference>
<proteinExistence type="predicted"/>
<protein>
    <submittedName>
        <fullName evidence="2">Uncharacterized protein</fullName>
    </submittedName>
</protein>
<reference evidence="2" key="1">
    <citation type="submission" date="2022-03" db="EMBL/GenBank/DDBJ databases">
        <title>Draft Genome Sequence of Firmicute Strain S0AB, a Heterotrophic Iron/Sulfur-Oxidizing Extreme Acidophile.</title>
        <authorList>
            <person name="Vergara E."/>
            <person name="Pakostova E."/>
            <person name="Johnson D.B."/>
            <person name="Holmes D.S."/>
        </authorList>
    </citation>
    <scope>NUCLEOTIDE SEQUENCE</scope>
    <source>
        <strain evidence="2">S0AB</strain>
    </source>
</reference>
<dbReference type="AlphaFoldDB" id="A0A9X1VB79"/>
<feature type="region of interest" description="Disordered" evidence="1">
    <location>
        <begin position="37"/>
        <end position="91"/>
    </location>
</feature>
<sequence>MHVLAIRESSQRDGVGNEAQTVASICRDEAGGAKIDHVLRWHRRTKRESVKDTQRVAKKQKRSASGRKKKAKVSGAKKESQSKQRARKRLK</sequence>
<dbReference type="EMBL" id="JALBUF010000016">
    <property type="protein sequence ID" value="MCI0184545.1"/>
    <property type="molecule type" value="Genomic_DNA"/>
</dbReference>
<gene>
    <name evidence="2" type="ORF">MM817_02842</name>
</gene>
<name>A0A9X1VB79_9BACL</name>
<comment type="caution">
    <text evidence="2">The sequence shown here is derived from an EMBL/GenBank/DDBJ whole genome shotgun (WGS) entry which is preliminary data.</text>
</comment>
<accession>A0A9X1VB79</accession>
<evidence type="ECO:0000256" key="1">
    <source>
        <dbReference type="SAM" id="MobiDB-lite"/>
    </source>
</evidence>
<evidence type="ECO:0000313" key="2">
    <source>
        <dbReference type="EMBL" id="MCI0184545.1"/>
    </source>
</evidence>
<keyword evidence="3" id="KW-1185">Reference proteome</keyword>
<organism evidence="2 3">
    <name type="scientific">Sulfoacidibacillus ferrooxidans</name>
    <dbReference type="NCBI Taxonomy" id="2005001"/>
    <lineage>
        <taxon>Bacteria</taxon>
        <taxon>Bacillati</taxon>
        <taxon>Bacillota</taxon>
        <taxon>Bacilli</taxon>
        <taxon>Bacillales</taxon>
        <taxon>Alicyclobacillaceae</taxon>
        <taxon>Sulfoacidibacillus</taxon>
    </lineage>
</organism>